<dbReference type="Proteomes" id="UP000243459">
    <property type="component" value="Chromosome 5"/>
</dbReference>
<organism evidence="3 4">
    <name type="scientific">Asparagus officinalis</name>
    <name type="common">Garden asparagus</name>
    <dbReference type="NCBI Taxonomy" id="4686"/>
    <lineage>
        <taxon>Eukaryota</taxon>
        <taxon>Viridiplantae</taxon>
        <taxon>Streptophyta</taxon>
        <taxon>Embryophyta</taxon>
        <taxon>Tracheophyta</taxon>
        <taxon>Spermatophyta</taxon>
        <taxon>Magnoliopsida</taxon>
        <taxon>Liliopsida</taxon>
        <taxon>Asparagales</taxon>
        <taxon>Asparagaceae</taxon>
        <taxon>Asparagoideae</taxon>
        <taxon>Asparagus</taxon>
    </lineage>
</organism>
<feature type="compositionally biased region" description="Basic and acidic residues" evidence="1">
    <location>
        <begin position="43"/>
        <end position="55"/>
    </location>
</feature>
<feature type="region of interest" description="Disordered" evidence="1">
    <location>
        <begin position="104"/>
        <end position="124"/>
    </location>
</feature>
<dbReference type="GO" id="GO:0009707">
    <property type="term" value="C:chloroplast outer membrane"/>
    <property type="evidence" value="ECO:0007669"/>
    <property type="project" value="TreeGrafter"/>
</dbReference>
<protein>
    <recommendedName>
        <fullName evidence="5">Outer envelope membrane protein 7</fullName>
    </recommendedName>
</protein>
<feature type="transmembrane region" description="Helical" evidence="2">
    <location>
        <begin position="12"/>
        <end position="31"/>
    </location>
</feature>
<dbReference type="Gramene" id="ONK68703">
    <property type="protein sequence ID" value="ONK68703"/>
    <property type="gene ID" value="A4U43_C05F15010"/>
</dbReference>
<gene>
    <name evidence="3" type="ORF">A4U43_C05F15010</name>
</gene>
<proteinExistence type="predicted"/>
<evidence type="ECO:0000313" key="3">
    <source>
        <dbReference type="EMBL" id="ONK68703.1"/>
    </source>
</evidence>
<evidence type="ECO:0000313" key="4">
    <source>
        <dbReference type="Proteomes" id="UP000243459"/>
    </source>
</evidence>
<keyword evidence="4" id="KW-1185">Reference proteome</keyword>
<accession>A0A5P1ESS0</accession>
<keyword evidence="2" id="KW-0812">Transmembrane</keyword>
<dbReference type="AlphaFoldDB" id="A0A5P1ESS0"/>
<keyword evidence="2" id="KW-0472">Membrane</keyword>
<evidence type="ECO:0000256" key="1">
    <source>
        <dbReference type="SAM" id="MobiDB-lite"/>
    </source>
</evidence>
<dbReference type="EMBL" id="CM007385">
    <property type="protein sequence ID" value="ONK68703.1"/>
    <property type="molecule type" value="Genomic_DNA"/>
</dbReference>
<name>A0A5P1ESS0_ASPOF</name>
<evidence type="ECO:0008006" key="5">
    <source>
        <dbReference type="Google" id="ProtNLM"/>
    </source>
</evidence>
<dbReference type="InterPro" id="IPR038944">
    <property type="entry name" value="OEP7-like"/>
</dbReference>
<sequence>MERGRRNEREGNALKTTLIVLGGLAVSWLTMETAFKPFLDRIRGSMDRSDPNHDPDSDDDAADFGDAKGKASKEGLKLVESGALETAEVEGRCLETAAVEGEGLETAEVKGGGRRSIVEGGGQR</sequence>
<feature type="region of interest" description="Disordered" evidence="1">
    <location>
        <begin position="43"/>
        <end position="72"/>
    </location>
</feature>
<reference evidence="4" key="1">
    <citation type="journal article" date="2017" name="Nat. Commun.">
        <title>The asparagus genome sheds light on the origin and evolution of a young Y chromosome.</title>
        <authorList>
            <person name="Harkess A."/>
            <person name="Zhou J."/>
            <person name="Xu C."/>
            <person name="Bowers J.E."/>
            <person name="Van der Hulst R."/>
            <person name="Ayyampalayam S."/>
            <person name="Mercati F."/>
            <person name="Riccardi P."/>
            <person name="McKain M.R."/>
            <person name="Kakrana A."/>
            <person name="Tang H."/>
            <person name="Ray J."/>
            <person name="Groenendijk J."/>
            <person name="Arikit S."/>
            <person name="Mathioni S.M."/>
            <person name="Nakano M."/>
            <person name="Shan H."/>
            <person name="Telgmann-Rauber A."/>
            <person name="Kanno A."/>
            <person name="Yue Z."/>
            <person name="Chen H."/>
            <person name="Li W."/>
            <person name="Chen Y."/>
            <person name="Xu X."/>
            <person name="Zhang Y."/>
            <person name="Luo S."/>
            <person name="Chen H."/>
            <person name="Gao J."/>
            <person name="Mao Z."/>
            <person name="Pires J.C."/>
            <person name="Luo M."/>
            <person name="Kudrna D."/>
            <person name="Wing R.A."/>
            <person name="Meyers B.C."/>
            <person name="Yi K."/>
            <person name="Kong H."/>
            <person name="Lavrijsen P."/>
            <person name="Sunseri F."/>
            <person name="Falavigna A."/>
            <person name="Ye Y."/>
            <person name="Leebens-Mack J.H."/>
            <person name="Chen G."/>
        </authorList>
    </citation>
    <scope>NUCLEOTIDE SEQUENCE [LARGE SCALE GENOMIC DNA]</scope>
    <source>
        <strain evidence="4">cv. DH0086</strain>
    </source>
</reference>
<dbReference type="PANTHER" id="PTHR33982">
    <property type="entry name" value="OUTER ENVELOPE MEMBRANE PROTEIN 7-RELATED"/>
    <property type="match status" value="1"/>
</dbReference>
<dbReference type="PANTHER" id="PTHR33982:SF5">
    <property type="entry name" value="OUTER ENVELOPE MEMBRANE PROTEIN 7"/>
    <property type="match status" value="1"/>
</dbReference>
<keyword evidence="2" id="KW-1133">Transmembrane helix</keyword>
<evidence type="ECO:0000256" key="2">
    <source>
        <dbReference type="SAM" id="Phobius"/>
    </source>
</evidence>